<feature type="non-terminal residue" evidence="3">
    <location>
        <position position="1"/>
    </location>
</feature>
<name>A0A812WSW4_SYMPI</name>
<dbReference type="Pfam" id="PF01535">
    <property type="entry name" value="PPR"/>
    <property type="match status" value="2"/>
</dbReference>
<dbReference type="PANTHER" id="PTHR47447:SF17">
    <property type="entry name" value="OS12G0638900 PROTEIN"/>
    <property type="match status" value="1"/>
</dbReference>
<dbReference type="OrthoDB" id="434774at2759"/>
<comment type="caution">
    <text evidence="3">The sequence shown here is derived from an EMBL/GenBank/DDBJ whole genome shotgun (WGS) entry which is preliminary data.</text>
</comment>
<dbReference type="Pfam" id="PF13041">
    <property type="entry name" value="PPR_2"/>
    <property type="match status" value="1"/>
</dbReference>
<feature type="repeat" description="PPR" evidence="2">
    <location>
        <begin position="98"/>
        <end position="132"/>
    </location>
</feature>
<evidence type="ECO:0000313" key="3">
    <source>
        <dbReference type="EMBL" id="CAE7705566.1"/>
    </source>
</evidence>
<evidence type="ECO:0008006" key="5">
    <source>
        <dbReference type="Google" id="ProtNLM"/>
    </source>
</evidence>
<evidence type="ECO:0000256" key="2">
    <source>
        <dbReference type="PROSITE-ProRule" id="PRU00708"/>
    </source>
</evidence>
<dbReference type="Gene3D" id="1.25.40.10">
    <property type="entry name" value="Tetratricopeptide repeat domain"/>
    <property type="match status" value="2"/>
</dbReference>
<dbReference type="SUPFAM" id="SSF81901">
    <property type="entry name" value="HCP-like"/>
    <property type="match status" value="1"/>
</dbReference>
<evidence type="ECO:0000313" key="4">
    <source>
        <dbReference type="Proteomes" id="UP000649617"/>
    </source>
</evidence>
<proteinExistence type="predicted"/>
<feature type="repeat" description="PPR" evidence="2">
    <location>
        <begin position="29"/>
        <end position="63"/>
    </location>
</feature>
<evidence type="ECO:0000256" key="1">
    <source>
        <dbReference type="ARBA" id="ARBA00022737"/>
    </source>
</evidence>
<protein>
    <recommendedName>
        <fullName evidence="5">Pentacotripeptide-repeat region of PRORP domain-containing protein</fullName>
    </recommendedName>
</protein>
<dbReference type="PROSITE" id="PS51375">
    <property type="entry name" value="PPR"/>
    <property type="match status" value="2"/>
</dbReference>
<dbReference type="AlphaFoldDB" id="A0A812WSW4"/>
<dbReference type="EMBL" id="CAJNIZ010044948">
    <property type="protein sequence ID" value="CAE7705566.1"/>
    <property type="molecule type" value="Genomic_DNA"/>
</dbReference>
<organism evidence="3 4">
    <name type="scientific">Symbiodinium pilosum</name>
    <name type="common">Dinoflagellate</name>
    <dbReference type="NCBI Taxonomy" id="2952"/>
    <lineage>
        <taxon>Eukaryota</taxon>
        <taxon>Sar</taxon>
        <taxon>Alveolata</taxon>
        <taxon>Dinophyceae</taxon>
        <taxon>Suessiales</taxon>
        <taxon>Symbiodiniaceae</taxon>
        <taxon>Symbiodinium</taxon>
    </lineage>
</organism>
<dbReference type="PANTHER" id="PTHR47447">
    <property type="entry name" value="OS03G0856100 PROTEIN"/>
    <property type="match status" value="1"/>
</dbReference>
<keyword evidence="4" id="KW-1185">Reference proteome</keyword>
<sequence>AYSIVIKAFAQEGRLKEATAWLQTLASPDIEAFNTVLHGYARVGQVEEAEAWMARAQFVGLSPTAVSYTSLVDACAKSGRLGAALHFVRQAAKSGVATAFLYHAAIDAYAKQGCLADAEKLFDEMEAQRLEPGREAFTGLVHAAARSGQPAEVAESWLRRAEAAGRVDVMLVQPASISIVQSVASVRIKVHLIVEILASVRS</sequence>
<accession>A0A812WSW4</accession>
<dbReference type="InterPro" id="IPR002885">
    <property type="entry name" value="PPR_rpt"/>
</dbReference>
<reference evidence="3" key="1">
    <citation type="submission" date="2021-02" db="EMBL/GenBank/DDBJ databases">
        <authorList>
            <person name="Dougan E. K."/>
            <person name="Rhodes N."/>
            <person name="Thang M."/>
            <person name="Chan C."/>
        </authorList>
    </citation>
    <scope>NUCLEOTIDE SEQUENCE</scope>
</reference>
<keyword evidence="1" id="KW-0677">Repeat</keyword>
<gene>
    <name evidence="3" type="ORF">SPIL2461_LOCUS19910</name>
</gene>
<dbReference type="Proteomes" id="UP000649617">
    <property type="component" value="Unassembled WGS sequence"/>
</dbReference>
<dbReference type="NCBIfam" id="TIGR00756">
    <property type="entry name" value="PPR"/>
    <property type="match status" value="3"/>
</dbReference>
<dbReference type="InterPro" id="IPR011990">
    <property type="entry name" value="TPR-like_helical_dom_sf"/>
</dbReference>